<dbReference type="Gene3D" id="3.40.50.300">
    <property type="entry name" value="P-loop containing nucleotide triphosphate hydrolases"/>
    <property type="match status" value="1"/>
</dbReference>
<accession>A0A9D1P3B9</accession>
<dbReference type="PANTHER" id="PTHR30486:SF15">
    <property type="entry name" value="TYPE II_IV SECRETION SYSTEM ATPASE"/>
    <property type="match status" value="1"/>
</dbReference>
<protein>
    <submittedName>
        <fullName evidence="3">CpaF family protein</fullName>
    </submittedName>
</protein>
<comment type="caution">
    <text evidence="3">The sequence shown here is derived from an EMBL/GenBank/DDBJ whole genome shotgun (WGS) entry which is preliminary data.</text>
</comment>
<evidence type="ECO:0000259" key="2">
    <source>
        <dbReference type="Pfam" id="PF00437"/>
    </source>
</evidence>
<dbReference type="PANTHER" id="PTHR30486">
    <property type="entry name" value="TWITCHING MOTILITY PROTEIN PILT"/>
    <property type="match status" value="1"/>
</dbReference>
<dbReference type="Proteomes" id="UP000824169">
    <property type="component" value="Unassembled WGS sequence"/>
</dbReference>
<dbReference type="EMBL" id="DVOO01000027">
    <property type="protein sequence ID" value="HIV25833.1"/>
    <property type="molecule type" value="Genomic_DNA"/>
</dbReference>
<evidence type="ECO:0000256" key="1">
    <source>
        <dbReference type="ARBA" id="ARBA00006611"/>
    </source>
</evidence>
<dbReference type="Gene3D" id="3.30.450.380">
    <property type="match status" value="1"/>
</dbReference>
<dbReference type="SUPFAM" id="SSF52540">
    <property type="entry name" value="P-loop containing nucleoside triphosphate hydrolases"/>
    <property type="match status" value="1"/>
</dbReference>
<gene>
    <name evidence="3" type="ORF">IAB71_08700</name>
</gene>
<name>A0A9D1P3B9_9FIRM</name>
<reference evidence="3" key="2">
    <citation type="journal article" date="2021" name="PeerJ">
        <title>Extensive microbial diversity within the chicken gut microbiome revealed by metagenomics and culture.</title>
        <authorList>
            <person name="Gilroy R."/>
            <person name="Ravi A."/>
            <person name="Getino M."/>
            <person name="Pursley I."/>
            <person name="Horton D.L."/>
            <person name="Alikhan N.F."/>
            <person name="Baker D."/>
            <person name="Gharbi K."/>
            <person name="Hall N."/>
            <person name="Watson M."/>
            <person name="Adriaenssens E.M."/>
            <person name="Foster-Nyarko E."/>
            <person name="Jarju S."/>
            <person name="Secka A."/>
            <person name="Antonio M."/>
            <person name="Oren A."/>
            <person name="Chaudhuri R.R."/>
            <person name="La Ragione R."/>
            <person name="Hildebrand F."/>
            <person name="Pallen M.J."/>
        </authorList>
    </citation>
    <scope>NUCLEOTIDE SEQUENCE</scope>
    <source>
        <strain evidence="3">CHK188-20938</strain>
    </source>
</reference>
<dbReference type="InterPro" id="IPR001482">
    <property type="entry name" value="T2SS/T4SS_dom"/>
</dbReference>
<proteinExistence type="inferred from homology"/>
<feature type="domain" description="Bacterial type II secretion system protein E" evidence="2">
    <location>
        <begin position="58"/>
        <end position="330"/>
    </location>
</feature>
<dbReference type="Pfam" id="PF00437">
    <property type="entry name" value="T2SSE"/>
    <property type="match status" value="1"/>
</dbReference>
<comment type="similarity">
    <text evidence="1">Belongs to the GSP E family.</text>
</comment>
<dbReference type="CDD" id="cd01130">
    <property type="entry name" value="VirB11-like_ATPase"/>
    <property type="match status" value="1"/>
</dbReference>
<dbReference type="InterPro" id="IPR027417">
    <property type="entry name" value="P-loop_NTPase"/>
</dbReference>
<dbReference type="GO" id="GO:0016887">
    <property type="term" value="F:ATP hydrolysis activity"/>
    <property type="evidence" value="ECO:0007669"/>
    <property type="project" value="InterPro"/>
</dbReference>
<evidence type="ECO:0000313" key="4">
    <source>
        <dbReference type="Proteomes" id="UP000824169"/>
    </source>
</evidence>
<sequence>MRALLLERLDTDRELEEREIREGIDELLLSCGRRPLTLKEREELGRELFYSVRGLDVLQELADDPEITEIMVNGYRNIFYERKGRLYRWEKCFSAPERLEDVIQQIAAGCNRAVNEQTPILDARLEGGERVNVVMAPVALNGPALTIRKFPEKPVTMEILTAWDSITPEAADFLKNLVRARYTIFVGGGTSTGKTTFLNALSRFIPEDERIVTIEDTAELQLQGTENLVRLEVRPETLQGGKEIGIRQLIRTALRMRPGRIIIGEVRGAEAADFLNCLNTGHEGSLGSAHANSIRDMIGRLETMALMGRQMSEQVIRRQIAAGIEILVHLERDSSGRRRVQEIGEVTGIRQGEVQVQPLYRRNRQQVLEPSGCLERREKLEKWQEEENGKGKNPI</sequence>
<reference evidence="3" key="1">
    <citation type="submission" date="2020-10" db="EMBL/GenBank/DDBJ databases">
        <authorList>
            <person name="Gilroy R."/>
        </authorList>
    </citation>
    <scope>NUCLEOTIDE SEQUENCE</scope>
    <source>
        <strain evidence="3">CHK188-20938</strain>
    </source>
</reference>
<evidence type="ECO:0000313" key="3">
    <source>
        <dbReference type="EMBL" id="HIV25833.1"/>
    </source>
</evidence>
<dbReference type="InterPro" id="IPR050921">
    <property type="entry name" value="T4SS_GSP_E_ATPase"/>
</dbReference>
<organism evidence="3 4">
    <name type="scientific">Candidatus Scatomonas pullistercoris</name>
    <dbReference type="NCBI Taxonomy" id="2840920"/>
    <lineage>
        <taxon>Bacteria</taxon>
        <taxon>Bacillati</taxon>
        <taxon>Bacillota</taxon>
        <taxon>Clostridia</taxon>
        <taxon>Lachnospirales</taxon>
        <taxon>Lachnospiraceae</taxon>
        <taxon>Lachnospiraceae incertae sedis</taxon>
        <taxon>Candidatus Scatomonas</taxon>
    </lineage>
</organism>
<dbReference type="AlphaFoldDB" id="A0A9D1P3B9"/>